<dbReference type="Proteomes" id="UP000777438">
    <property type="component" value="Unassembled WGS sequence"/>
</dbReference>
<gene>
    <name evidence="1" type="ORF">B0T10DRAFT_500725</name>
</gene>
<comment type="caution">
    <text evidence="1">The sequence shown here is derived from an EMBL/GenBank/DDBJ whole genome shotgun (WGS) entry which is preliminary data.</text>
</comment>
<organism evidence="1 2">
    <name type="scientific">Thelonectria olida</name>
    <dbReference type="NCBI Taxonomy" id="1576542"/>
    <lineage>
        <taxon>Eukaryota</taxon>
        <taxon>Fungi</taxon>
        <taxon>Dikarya</taxon>
        <taxon>Ascomycota</taxon>
        <taxon>Pezizomycotina</taxon>
        <taxon>Sordariomycetes</taxon>
        <taxon>Hypocreomycetidae</taxon>
        <taxon>Hypocreales</taxon>
        <taxon>Nectriaceae</taxon>
        <taxon>Thelonectria</taxon>
    </lineage>
</organism>
<accession>A0A9P9AET1</accession>
<dbReference type="EMBL" id="JAGPYM010000058">
    <property type="protein sequence ID" value="KAH6871194.1"/>
    <property type="molecule type" value="Genomic_DNA"/>
</dbReference>
<reference evidence="1 2" key="1">
    <citation type="journal article" date="2021" name="Nat. Commun.">
        <title>Genetic determinants of endophytism in the Arabidopsis root mycobiome.</title>
        <authorList>
            <person name="Mesny F."/>
            <person name="Miyauchi S."/>
            <person name="Thiergart T."/>
            <person name="Pickel B."/>
            <person name="Atanasova L."/>
            <person name="Karlsson M."/>
            <person name="Huettel B."/>
            <person name="Barry K.W."/>
            <person name="Haridas S."/>
            <person name="Chen C."/>
            <person name="Bauer D."/>
            <person name="Andreopoulos W."/>
            <person name="Pangilinan J."/>
            <person name="LaButti K."/>
            <person name="Riley R."/>
            <person name="Lipzen A."/>
            <person name="Clum A."/>
            <person name="Drula E."/>
            <person name="Henrissat B."/>
            <person name="Kohler A."/>
            <person name="Grigoriev I.V."/>
            <person name="Martin F.M."/>
            <person name="Hacquard S."/>
        </authorList>
    </citation>
    <scope>NUCLEOTIDE SEQUENCE [LARGE SCALE GENOMIC DNA]</scope>
    <source>
        <strain evidence="1 2">MPI-CAGE-CH-0241</strain>
    </source>
</reference>
<feature type="non-terminal residue" evidence="1">
    <location>
        <position position="216"/>
    </location>
</feature>
<sequence>MPITDTFDVPDQTFRQGPAQTGDTTAIDFMWTLTNTMADARHLTYSRGTWGYTIFRTVFTEESGGQFPIAMEKMQKWVTQYYLHHNRFRKWGEKGLENEKPDGSVNDELARRFRVELIEDRELDIPLLKNATPGDLGRLCDVFHRWVVSVGGDPDCRNSATNPRMQLFLAIDSECLEELANMTDELLPLNTAPTHEEWGRRIQTRPGWIWGFDYHA</sequence>
<name>A0A9P9AET1_9HYPO</name>
<evidence type="ECO:0000313" key="1">
    <source>
        <dbReference type="EMBL" id="KAH6871194.1"/>
    </source>
</evidence>
<proteinExistence type="predicted"/>
<protein>
    <submittedName>
        <fullName evidence="1">Uncharacterized protein</fullName>
    </submittedName>
</protein>
<evidence type="ECO:0000313" key="2">
    <source>
        <dbReference type="Proteomes" id="UP000777438"/>
    </source>
</evidence>
<keyword evidence="2" id="KW-1185">Reference proteome</keyword>
<dbReference type="AlphaFoldDB" id="A0A9P9AET1"/>
<dbReference type="OrthoDB" id="6499973at2759"/>